<sequence>MIIPHQQLSDDALYALTDEFVSRNGTDYGEVEISLQRKIEQVIRQIKAGEAFILYSELHESCTIISKQEMQQRGQSVENKSE</sequence>
<dbReference type="InterPro" id="IPR036685">
    <property type="entry name" value="YehU-like_sf"/>
</dbReference>
<proteinExistence type="predicted"/>
<dbReference type="Pfam" id="PF06794">
    <property type="entry name" value="UPF0270"/>
    <property type="match status" value="1"/>
</dbReference>
<accession>A0A3B0YTA4</accession>
<protein>
    <submittedName>
        <fullName evidence="1">Uncharacterized protein</fullName>
    </submittedName>
</protein>
<dbReference type="SUPFAM" id="SSF118001">
    <property type="entry name" value="YehU-like"/>
    <property type="match status" value="1"/>
</dbReference>
<dbReference type="Gene3D" id="1.10.10.610">
    <property type="entry name" value="YehU-like"/>
    <property type="match status" value="1"/>
</dbReference>
<name>A0A3B0YTA4_9ZZZZ</name>
<dbReference type="PIRSF" id="PIRSF006169">
    <property type="entry name" value="UCP006169"/>
    <property type="match status" value="1"/>
</dbReference>
<dbReference type="AlphaFoldDB" id="A0A3B0YTA4"/>
<reference evidence="1" key="1">
    <citation type="submission" date="2018-06" db="EMBL/GenBank/DDBJ databases">
        <authorList>
            <person name="Zhirakovskaya E."/>
        </authorList>
    </citation>
    <scope>NUCLEOTIDE SEQUENCE</scope>
</reference>
<evidence type="ECO:0000313" key="1">
    <source>
        <dbReference type="EMBL" id="VAW84145.1"/>
    </source>
</evidence>
<organism evidence="1">
    <name type="scientific">hydrothermal vent metagenome</name>
    <dbReference type="NCBI Taxonomy" id="652676"/>
    <lineage>
        <taxon>unclassified sequences</taxon>
        <taxon>metagenomes</taxon>
        <taxon>ecological metagenomes</taxon>
    </lineage>
</organism>
<dbReference type="NCBIfam" id="NF003438">
    <property type="entry name" value="PRK04966.1"/>
    <property type="match status" value="1"/>
</dbReference>
<dbReference type="EMBL" id="UOFP01000029">
    <property type="protein sequence ID" value="VAW84145.1"/>
    <property type="molecule type" value="Genomic_DNA"/>
</dbReference>
<dbReference type="InterPro" id="IPR010648">
    <property type="entry name" value="UPF0270"/>
</dbReference>
<gene>
    <name evidence="1" type="ORF">MNBD_GAMMA18-897</name>
</gene>